<keyword evidence="2" id="KW-1185">Reference proteome</keyword>
<dbReference type="InterPro" id="IPR029033">
    <property type="entry name" value="His_PPase_superfam"/>
</dbReference>
<gene>
    <name evidence="1" type="ORF">FE784_14505</name>
</gene>
<dbReference type="InterPro" id="IPR001345">
    <property type="entry name" value="PG/BPGM_mutase_AS"/>
</dbReference>
<dbReference type="AlphaFoldDB" id="A0A5C4TB15"/>
<sequence length="201" mass="22084">MELFIIRHGQSVGNTVKEDMPDCELTELGRSQAETVAICMEGAGLTHIVSSPLIRAIETAQPLSRATGLPVRVWLDAYEIRNRGPYRGPTGQALAQKYGGIVVEDDFGDDGWFCAGDESDEMGHERATRVLERLRREFPGDERVALFAHGGFNRFLLRAAIGLGPGSGVKFSEANGSIYWIRFEERGVVVEYAGAPRPLFA</sequence>
<dbReference type="Pfam" id="PF00300">
    <property type="entry name" value="His_Phos_1"/>
    <property type="match status" value="1"/>
</dbReference>
<evidence type="ECO:0000313" key="1">
    <source>
        <dbReference type="EMBL" id="TNJ65629.1"/>
    </source>
</evidence>
<comment type="caution">
    <text evidence="1">The sequence shown here is derived from an EMBL/GenBank/DDBJ whole genome shotgun (WGS) entry which is preliminary data.</text>
</comment>
<dbReference type="InterPro" id="IPR013078">
    <property type="entry name" value="His_Pase_superF_clade-1"/>
</dbReference>
<dbReference type="InterPro" id="IPR050275">
    <property type="entry name" value="PGM_Phosphatase"/>
</dbReference>
<evidence type="ECO:0000313" key="2">
    <source>
        <dbReference type="Proteomes" id="UP000307943"/>
    </source>
</evidence>
<dbReference type="SUPFAM" id="SSF53254">
    <property type="entry name" value="Phosphoglycerate mutase-like"/>
    <property type="match status" value="1"/>
</dbReference>
<dbReference type="OrthoDB" id="9782128at2"/>
<dbReference type="Gene3D" id="3.40.50.1240">
    <property type="entry name" value="Phosphoglycerate mutase-like"/>
    <property type="match status" value="1"/>
</dbReference>
<dbReference type="CDD" id="cd07067">
    <property type="entry name" value="HP_PGM_like"/>
    <property type="match status" value="1"/>
</dbReference>
<reference evidence="1 2" key="1">
    <citation type="submission" date="2019-05" db="EMBL/GenBank/DDBJ databases">
        <title>We sequenced the genome of Paenibacillus hemerocallicola KCTC 33185 for further insight into its adaptation and study the phylogeny of Paenibacillus.</title>
        <authorList>
            <person name="Narsing Rao M.P."/>
        </authorList>
    </citation>
    <scope>NUCLEOTIDE SEQUENCE [LARGE SCALE GENOMIC DNA]</scope>
    <source>
        <strain evidence="1 2">KCTC 33185</strain>
    </source>
</reference>
<organism evidence="1 2">
    <name type="scientific">Paenibacillus hemerocallicola</name>
    <dbReference type="NCBI Taxonomy" id="1172614"/>
    <lineage>
        <taxon>Bacteria</taxon>
        <taxon>Bacillati</taxon>
        <taxon>Bacillota</taxon>
        <taxon>Bacilli</taxon>
        <taxon>Bacillales</taxon>
        <taxon>Paenibacillaceae</taxon>
        <taxon>Paenibacillus</taxon>
    </lineage>
</organism>
<dbReference type="GO" id="GO:0016791">
    <property type="term" value="F:phosphatase activity"/>
    <property type="evidence" value="ECO:0007669"/>
    <property type="project" value="TreeGrafter"/>
</dbReference>
<dbReference type="EMBL" id="VDCQ01000017">
    <property type="protein sequence ID" value="TNJ65629.1"/>
    <property type="molecule type" value="Genomic_DNA"/>
</dbReference>
<dbReference type="SMART" id="SM00855">
    <property type="entry name" value="PGAM"/>
    <property type="match status" value="1"/>
</dbReference>
<dbReference type="RefSeq" id="WP_139602922.1">
    <property type="nucleotide sequence ID" value="NZ_VDCQ01000017.1"/>
</dbReference>
<dbReference type="PANTHER" id="PTHR48100">
    <property type="entry name" value="BROAD-SPECIFICITY PHOSPHATASE YOR283W-RELATED"/>
    <property type="match status" value="1"/>
</dbReference>
<accession>A0A5C4TB15</accession>
<proteinExistence type="predicted"/>
<protein>
    <submittedName>
        <fullName evidence="1">Histidine phosphatase family protein</fullName>
    </submittedName>
</protein>
<dbReference type="Proteomes" id="UP000307943">
    <property type="component" value="Unassembled WGS sequence"/>
</dbReference>
<dbReference type="PROSITE" id="PS00175">
    <property type="entry name" value="PG_MUTASE"/>
    <property type="match status" value="1"/>
</dbReference>
<name>A0A5C4TB15_9BACL</name>